<sequence>MSAAINVILVEDDPDLRESVVEWMELHGIPVCAVRNAAEFYQALPNRQFRVAVIDVGLPDQEGYVLAEYARANTAMGIIILTARSTIDDKLRGYQAGADIFMVKPVDCRELAAVIHSLGARLQAAAAPAAPATLAGGHWHISPTLWELRLDDAPAVTLSQKELQLLELLAAQPGSAVPKRSILARLYQRDDYSSSRSLDTLVRRLRAKILRQLGQELPLRTVHAVGYCFAAEISVEEAEPV</sequence>
<comment type="caution">
    <text evidence="8">The sequence shown here is derived from an EMBL/GenBank/DDBJ whole genome shotgun (WGS) entry which is preliminary data.</text>
</comment>
<feature type="domain" description="Response regulatory" evidence="6">
    <location>
        <begin position="6"/>
        <end position="119"/>
    </location>
</feature>
<evidence type="ECO:0000256" key="2">
    <source>
        <dbReference type="ARBA" id="ARBA00023125"/>
    </source>
</evidence>
<keyword evidence="2 5" id="KW-0238">DNA-binding</keyword>
<dbReference type="InterPro" id="IPR001789">
    <property type="entry name" value="Sig_transdc_resp-reg_receiver"/>
</dbReference>
<dbReference type="PANTHER" id="PTHR48111">
    <property type="entry name" value="REGULATOR OF RPOS"/>
    <property type="match status" value="1"/>
</dbReference>
<dbReference type="SUPFAM" id="SSF46894">
    <property type="entry name" value="C-terminal effector domain of the bipartite response regulators"/>
    <property type="match status" value="1"/>
</dbReference>
<feature type="modified residue" description="4-aspartylphosphate" evidence="4">
    <location>
        <position position="55"/>
    </location>
</feature>
<evidence type="ECO:0000256" key="1">
    <source>
        <dbReference type="ARBA" id="ARBA00023015"/>
    </source>
</evidence>
<keyword evidence="3" id="KW-0804">Transcription</keyword>
<dbReference type="Proteomes" id="UP000735592">
    <property type="component" value="Unassembled WGS sequence"/>
</dbReference>
<dbReference type="SMART" id="SM00448">
    <property type="entry name" value="REC"/>
    <property type="match status" value="1"/>
</dbReference>
<name>A0ABW9SKB4_9BURK</name>
<evidence type="ECO:0000313" key="9">
    <source>
        <dbReference type="Proteomes" id="UP000735592"/>
    </source>
</evidence>
<evidence type="ECO:0000256" key="5">
    <source>
        <dbReference type="PROSITE-ProRule" id="PRU01091"/>
    </source>
</evidence>
<proteinExistence type="predicted"/>
<keyword evidence="4" id="KW-0597">Phosphoprotein</keyword>
<dbReference type="InterPro" id="IPR036388">
    <property type="entry name" value="WH-like_DNA-bd_sf"/>
</dbReference>
<dbReference type="InterPro" id="IPR001867">
    <property type="entry name" value="OmpR/PhoB-type_DNA-bd"/>
</dbReference>
<dbReference type="CDD" id="cd00383">
    <property type="entry name" value="trans_reg_C"/>
    <property type="match status" value="1"/>
</dbReference>
<dbReference type="SMART" id="SM00862">
    <property type="entry name" value="Trans_reg_C"/>
    <property type="match status" value="1"/>
</dbReference>
<gene>
    <name evidence="8" type="ORF">GM655_07225</name>
</gene>
<evidence type="ECO:0000259" key="7">
    <source>
        <dbReference type="PROSITE" id="PS51755"/>
    </source>
</evidence>
<evidence type="ECO:0000313" key="8">
    <source>
        <dbReference type="EMBL" id="MTW32612.1"/>
    </source>
</evidence>
<feature type="DNA-binding region" description="OmpR/PhoB-type" evidence="5">
    <location>
        <begin position="131"/>
        <end position="231"/>
    </location>
</feature>
<protein>
    <submittedName>
        <fullName evidence="8">Response regulator</fullName>
    </submittedName>
</protein>
<evidence type="ECO:0000259" key="6">
    <source>
        <dbReference type="PROSITE" id="PS50110"/>
    </source>
</evidence>
<dbReference type="PROSITE" id="PS51755">
    <property type="entry name" value="OMPR_PHOB"/>
    <property type="match status" value="1"/>
</dbReference>
<evidence type="ECO:0000256" key="4">
    <source>
        <dbReference type="PROSITE-ProRule" id="PRU00169"/>
    </source>
</evidence>
<dbReference type="Pfam" id="PF00486">
    <property type="entry name" value="Trans_reg_C"/>
    <property type="match status" value="1"/>
</dbReference>
<dbReference type="Gene3D" id="1.10.10.10">
    <property type="entry name" value="Winged helix-like DNA-binding domain superfamily/Winged helix DNA-binding domain"/>
    <property type="match status" value="1"/>
</dbReference>
<organism evidence="8 9">
    <name type="scientific">Pseudoduganella danionis</name>
    <dbReference type="NCBI Taxonomy" id="1890295"/>
    <lineage>
        <taxon>Bacteria</taxon>
        <taxon>Pseudomonadati</taxon>
        <taxon>Pseudomonadota</taxon>
        <taxon>Betaproteobacteria</taxon>
        <taxon>Burkholderiales</taxon>
        <taxon>Oxalobacteraceae</taxon>
        <taxon>Telluria group</taxon>
        <taxon>Pseudoduganella</taxon>
    </lineage>
</organism>
<dbReference type="EMBL" id="WNKW01000001">
    <property type="protein sequence ID" value="MTW32612.1"/>
    <property type="molecule type" value="Genomic_DNA"/>
</dbReference>
<dbReference type="PROSITE" id="PS50110">
    <property type="entry name" value="RESPONSE_REGULATORY"/>
    <property type="match status" value="1"/>
</dbReference>
<dbReference type="RefSeq" id="WP_155433850.1">
    <property type="nucleotide sequence ID" value="NZ_JBHLXK010000003.1"/>
</dbReference>
<dbReference type="InterPro" id="IPR016032">
    <property type="entry name" value="Sig_transdc_resp-reg_C-effctor"/>
</dbReference>
<accession>A0ABW9SKB4</accession>
<dbReference type="InterPro" id="IPR039420">
    <property type="entry name" value="WalR-like"/>
</dbReference>
<dbReference type="Gene3D" id="3.40.50.2300">
    <property type="match status" value="1"/>
</dbReference>
<dbReference type="Pfam" id="PF00072">
    <property type="entry name" value="Response_reg"/>
    <property type="match status" value="1"/>
</dbReference>
<dbReference type="SUPFAM" id="SSF52172">
    <property type="entry name" value="CheY-like"/>
    <property type="match status" value="1"/>
</dbReference>
<keyword evidence="1" id="KW-0805">Transcription regulation</keyword>
<dbReference type="InterPro" id="IPR011006">
    <property type="entry name" value="CheY-like_superfamily"/>
</dbReference>
<feature type="domain" description="OmpR/PhoB-type" evidence="7">
    <location>
        <begin position="131"/>
        <end position="231"/>
    </location>
</feature>
<keyword evidence="9" id="KW-1185">Reference proteome</keyword>
<reference evidence="8 9" key="1">
    <citation type="submission" date="2019-11" db="EMBL/GenBank/DDBJ databases">
        <title>Type strains purchased from KCTC, JCM and DSMZ.</title>
        <authorList>
            <person name="Lu H."/>
        </authorList>
    </citation>
    <scope>NUCLEOTIDE SEQUENCE [LARGE SCALE GENOMIC DNA]</scope>
    <source>
        <strain evidence="8 9">DSM 103461</strain>
    </source>
</reference>
<dbReference type="PANTHER" id="PTHR48111:SF67">
    <property type="entry name" value="TRANSCRIPTIONAL REGULATORY PROTEIN TCTD"/>
    <property type="match status" value="1"/>
</dbReference>
<evidence type="ECO:0000256" key="3">
    <source>
        <dbReference type="ARBA" id="ARBA00023163"/>
    </source>
</evidence>